<dbReference type="InterPro" id="IPR014710">
    <property type="entry name" value="RmlC-like_jellyroll"/>
</dbReference>
<comment type="caution">
    <text evidence="2">The sequence shown here is derived from an EMBL/GenBank/DDBJ whole genome shotgun (WGS) entry which is preliminary data.</text>
</comment>
<feature type="domain" description="Cyclic nucleotide-binding" evidence="1">
    <location>
        <begin position="17"/>
        <end position="113"/>
    </location>
</feature>
<sequence>MRSNEFTQDYFEQNDFLHDRDKEKLLELVQMVTFPENKIILHRGEQISQVGIVLKGLIRVYDKNNKTVWFVPENNIYGCMEILALNRPSSLTYEALEETTMFLLNYNELEESIKDYPNIASLLLMYWKKTAMDIYSNFYSFLRLTPEERYLQLLNQNSKLILRVKSKDLATYLGMHPVSLSRLKKRYFDSNGNKL</sequence>
<dbReference type="CDD" id="cd00038">
    <property type="entry name" value="CAP_ED"/>
    <property type="match status" value="1"/>
</dbReference>
<gene>
    <name evidence="2" type="ORF">BCF58_1637</name>
</gene>
<dbReference type="Gene3D" id="2.60.120.10">
    <property type="entry name" value="Jelly Rolls"/>
    <property type="match status" value="1"/>
</dbReference>
<protein>
    <submittedName>
        <fullName evidence="2">CRP-like cAMP-binding protein</fullName>
    </submittedName>
</protein>
<keyword evidence="3" id="KW-1185">Reference proteome</keyword>
<dbReference type="InterPro" id="IPR018490">
    <property type="entry name" value="cNMP-bd_dom_sf"/>
</dbReference>
<accession>A0A495SBH5</accession>
<dbReference type="AlphaFoldDB" id="A0A495SBH5"/>
<proteinExistence type="predicted"/>
<dbReference type="PROSITE" id="PS50042">
    <property type="entry name" value="CNMP_BINDING_3"/>
    <property type="match status" value="1"/>
</dbReference>
<dbReference type="RefSeq" id="WP_121461301.1">
    <property type="nucleotide sequence ID" value="NZ_RBXB01000002.1"/>
</dbReference>
<reference evidence="2 3" key="1">
    <citation type="submission" date="2018-10" db="EMBL/GenBank/DDBJ databases">
        <title>Genomic Encyclopedia of Archaeal and Bacterial Type Strains, Phase II (KMG-II): from individual species to whole genera.</title>
        <authorList>
            <person name="Goeker M."/>
        </authorList>
    </citation>
    <scope>NUCLEOTIDE SEQUENCE [LARGE SCALE GENOMIC DNA]</scope>
    <source>
        <strain evidence="2 3">DSM 14219</strain>
    </source>
</reference>
<dbReference type="EMBL" id="RBXB01000002">
    <property type="protein sequence ID" value="RKS97507.1"/>
    <property type="molecule type" value="Genomic_DNA"/>
</dbReference>
<evidence type="ECO:0000313" key="2">
    <source>
        <dbReference type="EMBL" id="RKS97507.1"/>
    </source>
</evidence>
<organism evidence="2 3">
    <name type="scientific">Chryseobacterium defluvii</name>
    <dbReference type="NCBI Taxonomy" id="160396"/>
    <lineage>
        <taxon>Bacteria</taxon>
        <taxon>Pseudomonadati</taxon>
        <taxon>Bacteroidota</taxon>
        <taxon>Flavobacteriia</taxon>
        <taxon>Flavobacteriales</taxon>
        <taxon>Weeksellaceae</taxon>
        <taxon>Chryseobacterium group</taxon>
        <taxon>Chryseobacterium</taxon>
    </lineage>
</organism>
<dbReference type="OrthoDB" id="663011at2"/>
<dbReference type="SUPFAM" id="SSF51206">
    <property type="entry name" value="cAMP-binding domain-like"/>
    <property type="match status" value="1"/>
</dbReference>
<dbReference type="Pfam" id="PF00027">
    <property type="entry name" value="cNMP_binding"/>
    <property type="match status" value="1"/>
</dbReference>
<dbReference type="InterPro" id="IPR000595">
    <property type="entry name" value="cNMP-bd_dom"/>
</dbReference>
<name>A0A495SBH5_9FLAO</name>
<evidence type="ECO:0000259" key="1">
    <source>
        <dbReference type="PROSITE" id="PS50042"/>
    </source>
</evidence>
<dbReference type="Proteomes" id="UP000272428">
    <property type="component" value="Unassembled WGS sequence"/>
</dbReference>
<evidence type="ECO:0000313" key="3">
    <source>
        <dbReference type="Proteomes" id="UP000272428"/>
    </source>
</evidence>